<reference evidence="14 15" key="1">
    <citation type="journal article" date="2021" name="Hortic Res">
        <title>The domestication of Cucurbita argyrosperma as revealed by the genome of its wild relative.</title>
        <authorList>
            <person name="Barrera-Redondo J."/>
            <person name="Sanchez-de la Vega G."/>
            <person name="Aguirre-Liguori J.A."/>
            <person name="Castellanos-Morales G."/>
            <person name="Gutierrez-Guerrero Y.T."/>
            <person name="Aguirre-Dugua X."/>
            <person name="Aguirre-Planter E."/>
            <person name="Tenaillon M.I."/>
            <person name="Lira-Saade R."/>
            <person name="Eguiarte L.E."/>
        </authorList>
    </citation>
    <scope>NUCLEOTIDE SEQUENCE [LARGE SCALE GENOMIC DNA]</scope>
    <source>
        <strain evidence="14">JBR-2021</strain>
    </source>
</reference>
<organism evidence="14 15">
    <name type="scientific">Cucurbita argyrosperma subsp. sororia</name>
    <dbReference type="NCBI Taxonomy" id="37648"/>
    <lineage>
        <taxon>Eukaryota</taxon>
        <taxon>Viridiplantae</taxon>
        <taxon>Streptophyta</taxon>
        <taxon>Embryophyta</taxon>
        <taxon>Tracheophyta</taxon>
        <taxon>Spermatophyta</taxon>
        <taxon>Magnoliopsida</taxon>
        <taxon>eudicotyledons</taxon>
        <taxon>Gunneridae</taxon>
        <taxon>Pentapetalae</taxon>
        <taxon>rosids</taxon>
        <taxon>fabids</taxon>
        <taxon>Cucurbitales</taxon>
        <taxon>Cucurbitaceae</taxon>
        <taxon>Cucurbiteae</taxon>
        <taxon>Cucurbita</taxon>
    </lineage>
</organism>
<evidence type="ECO:0000256" key="8">
    <source>
        <dbReference type="ARBA" id="ARBA00023136"/>
    </source>
</evidence>
<keyword evidence="15" id="KW-1185">Reference proteome</keyword>
<name>A0AAV6MQ42_9ROSI</name>
<keyword evidence="9" id="KW-0407">Ion channel</keyword>
<keyword evidence="5" id="KW-0106">Calcium</keyword>
<comment type="subcellular location">
    <subcellularLocation>
        <location evidence="1">Membrane</location>
        <topology evidence="1">Multi-pass membrane protein</topology>
    </subcellularLocation>
</comment>
<evidence type="ECO:0000256" key="10">
    <source>
        <dbReference type="SAM" id="Phobius"/>
    </source>
</evidence>
<feature type="transmembrane region" description="Helical" evidence="10">
    <location>
        <begin position="192"/>
        <end position="215"/>
    </location>
</feature>
<dbReference type="PANTHER" id="PTHR13018">
    <property type="entry name" value="PROBABLE MEMBRANE PROTEIN DUF221-RELATED"/>
    <property type="match status" value="1"/>
</dbReference>
<feature type="non-terminal residue" evidence="14">
    <location>
        <position position="1"/>
    </location>
</feature>
<feature type="transmembrane region" description="Helical" evidence="10">
    <location>
        <begin position="676"/>
        <end position="695"/>
    </location>
</feature>
<dbReference type="EMBL" id="JAGKQH010000012">
    <property type="protein sequence ID" value="KAG6585724.1"/>
    <property type="molecule type" value="Genomic_DNA"/>
</dbReference>
<dbReference type="AlphaFoldDB" id="A0AAV6MQ42"/>
<evidence type="ECO:0000259" key="11">
    <source>
        <dbReference type="Pfam" id="PF02714"/>
    </source>
</evidence>
<evidence type="ECO:0000259" key="12">
    <source>
        <dbReference type="Pfam" id="PF13967"/>
    </source>
</evidence>
<evidence type="ECO:0000256" key="4">
    <source>
        <dbReference type="ARBA" id="ARBA00022692"/>
    </source>
</evidence>
<feature type="transmembrane region" description="Helical" evidence="10">
    <location>
        <begin position="649"/>
        <end position="670"/>
    </location>
</feature>
<dbReference type="InterPro" id="IPR003864">
    <property type="entry name" value="CSC1/OSCA1-like_7TM"/>
</dbReference>
<keyword evidence="3" id="KW-0813">Transport</keyword>
<evidence type="ECO:0000256" key="3">
    <source>
        <dbReference type="ARBA" id="ARBA00022448"/>
    </source>
</evidence>
<comment type="similarity">
    <text evidence="2">Belongs to the CSC1 (TC 1.A.17) family.</text>
</comment>
<gene>
    <name evidence="14" type="primary">RXW8</name>
    <name evidence="14" type="ORF">SDJN03_18457</name>
</gene>
<dbReference type="Pfam" id="PF14703">
    <property type="entry name" value="PHM7_cyt"/>
    <property type="match status" value="1"/>
</dbReference>
<keyword evidence="7" id="KW-0406">Ion transport</keyword>
<feature type="transmembrane region" description="Helical" evidence="10">
    <location>
        <begin position="137"/>
        <end position="161"/>
    </location>
</feature>
<dbReference type="InterPro" id="IPR045122">
    <property type="entry name" value="Csc1-like"/>
</dbReference>
<keyword evidence="4 10" id="KW-0812">Transmembrane</keyword>
<feature type="transmembrane region" description="Helical" evidence="10">
    <location>
        <begin position="61"/>
        <end position="78"/>
    </location>
</feature>
<feature type="transmembrane region" description="Helical" evidence="10">
    <location>
        <begin position="496"/>
        <end position="515"/>
    </location>
</feature>
<evidence type="ECO:0000256" key="2">
    <source>
        <dbReference type="ARBA" id="ARBA00007779"/>
    </source>
</evidence>
<evidence type="ECO:0000256" key="6">
    <source>
        <dbReference type="ARBA" id="ARBA00022989"/>
    </source>
</evidence>
<evidence type="ECO:0000256" key="7">
    <source>
        <dbReference type="ARBA" id="ARBA00023065"/>
    </source>
</evidence>
<feature type="transmembrane region" description="Helical" evidence="10">
    <location>
        <begin position="596"/>
        <end position="628"/>
    </location>
</feature>
<proteinExistence type="inferred from homology"/>
<evidence type="ECO:0000313" key="14">
    <source>
        <dbReference type="EMBL" id="KAG6585724.1"/>
    </source>
</evidence>
<feature type="transmembrane region" description="Helical" evidence="10">
    <location>
        <begin position="404"/>
        <end position="423"/>
    </location>
</feature>
<sequence length="799" mass="90561">MMRHPCGDGQSASQLTSNYELVSMDESQHGDASFWSNPYKFYEDGFCCVLHRVFQEESTKVGINIGICVVLFSLYSILRKQPSNITVYFGRKIASRKLKHCETFCFDRFVPSPSWIVKAWETTEEEILALDGLDSVVFLRIIIFSIRVFSIAAITCLFLVLPVNYYGQETTHKLIPSESLDVFSIENIKENSKWLCAHCIALYVICCSACVLLYFEYLSISRMRLIYITGAQMNPTYFTVLVRSIPWSPDESYSETVRKFFTNYHASGYLSHQMIYRSGTVQKLLSDAEKMYNMMKENSVEMHCQKFKGGCFCAGPTNSFAILPSVNDSVTDKNLYGDMDMLAGEKECSAAFVFFKTRYAALMAATALQSANPMSWATDLAPAPHDVYWSNLSIPYRQLWIRKIGTLVAATAFMLVFLLPVTLVQSMTQLEQLQQAFPFLKGLLKKKYMSELVTGYLPSVILILFMYLVPPTMMSFSALEGSISRSGRKRSACLKVLYFTIWNVFFVNVFTGSILRTLNVFFSVKDIPATFGKAVPAQASFFLTYVLSSGWASLSCEVMQLFPLTCNLIRRWILRIKSEPLFETLSFPYHTEVPRILLFGFLGFTCCILAPLITPFLLFYFFLAYLVYKNQILNVYVSKYESGGQFWPIAHNTTIFAMVVAQIIALGVFGLKESPVASGFTIPLIIGTLLFHEYCRQRFGPIFKNTAAEVLIEMDRKDEQCGRLEEMYKKLRTAYCQFTLLAKQDTSTSGCSSNHNNENSIIDTESAKPGKPLEVHGLWNPPFHLDDMGDLGVPTLTNK</sequence>
<feature type="domain" description="CSC1/OSCA1-like 7TM region" evidence="11">
    <location>
        <begin position="402"/>
        <end position="669"/>
    </location>
</feature>
<evidence type="ECO:0000256" key="1">
    <source>
        <dbReference type="ARBA" id="ARBA00004141"/>
    </source>
</evidence>
<feature type="transmembrane region" description="Helical" evidence="10">
    <location>
        <begin position="456"/>
        <end position="476"/>
    </location>
</feature>
<dbReference type="InterPro" id="IPR027815">
    <property type="entry name" value="CSC1/OSCA1-like_cyt"/>
</dbReference>
<dbReference type="GO" id="GO:0005227">
    <property type="term" value="F:calcium-activated cation channel activity"/>
    <property type="evidence" value="ECO:0007669"/>
    <property type="project" value="InterPro"/>
</dbReference>
<keyword evidence="6 10" id="KW-1133">Transmembrane helix</keyword>
<feature type="domain" description="CSC1/OSCA1-like cytosolic" evidence="13">
    <location>
        <begin position="238"/>
        <end position="391"/>
    </location>
</feature>
<keyword evidence="8 10" id="KW-0472">Membrane</keyword>
<dbReference type="InterPro" id="IPR032880">
    <property type="entry name" value="CSC1/OSCA1-like_N"/>
</dbReference>
<evidence type="ECO:0000256" key="5">
    <source>
        <dbReference type="ARBA" id="ARBA00022837"/>
    </source>
</evidence>
<evidence type="ECO:0000259" key="13">
    <source>
        <dbReference type="Pfam" id="PF14703"/>
    </source>
</evidence>
<comment type="caution">
    <text evidence="14">The sequence shown here is derived from an EMBL/GenBank/DDBJ whole genome shotgun (WGS) entry which is preliminary data.</text>
</comment>
<protein>
    <submittedName>
        <fullName evidence="14">CSC1-like protein RXW8</fullName>
    </submittedName>
</protein>
<dbReference type="Proteomes" id="UP000685013">
    <property type="component" value="Chromosome 12"/>
</dbReference>
<dbReference type="Pfam" id="PF13967">
    <property type="entry name" value="RSN1_TM"/>
    <property type="match status" value="1"/>
</dbReference>
<dbReference type="GO" id="GO:0005886">
    <property type="term" value="C:plasma membrane"/>
    <property type="evidence" value="ECO:0007669"/>
    <property type="project" value="TreeGrafter"/>
</dbReference>
<evidence type="ECO:0000256" key="9">
    <source>
        <dbReference type="ARBA" id="ARBA00023303"/>
    </source>
</evidence>
<feature type="domain" description="CSC1/OSCA1-like N-terminal transmembrane" evidence="12">
    <location>
        <begin position="59"/>
        <end position="216"/>
    </location>
</feature>
<dbReference type="PANTHER" id="PTHR13018:SF117">
    <property type="entry name" value="CSC1-LIKE PROTEIN RXW8"/>
    <property type="match status" value="1"/>
</dbReference>
<accession>A0AAV6MQ42</accession>
<dbReference type="Pfam" id="PF02714">
    <property type="entry name" value="RSN1_7TM"/>
    <property type="match status" value="1"/>
</dbReference>
<evidence type="ECO:0000313" key="15">
    <source>
        <dbReference type="Proteomes" id="UP000685013"/>
    </source>
</evidence>